<dbReference type="NCBIfam" id="TIGR02543">
    <property type="entry name" value="List_Bact_rpt"/>
    <property type="match status" value="1"/>
</dbReference>
<dbReference type="STRING" id="740709.A10D4_00975"/>
<dbReference type="eggNOG" id="COG3209">
    <property type="taxonomic scope" value="Bacteria"/>
</dbReference>
<name>K2KIA6_9GAMM</name>
<dbReference type="InterPro" id="IPR011250">
    <property type="entry name" value="OMP/PagP_B-barrel"/>
</dbReference>
<dbReference type="eggNOG" id="COG3210">
    <property type="taxonomic scope" value="Bacteria"/>
</dbReference>
<gene>
    <name evidence="5" type="ORF">A10D4_00975</name>
</gene>
<evidence type="ECO:0000259" key="4">
    <source>
        <dbReference type="Pfam" id="PF12768"/>
    </source>
</evidence>
<proteinExistence type="predicted"/>
<dbReference type="GO" id="GO:0005935">
    <property type="term" value="C:cellular bud neck"/>
    <property type="evidence" value="ECO:0007669"/>
    <property type="project" value="TreeGrafter"/>
</dbReference>
<organism evidence="5 6">
    <name type="scientific">Idiomarina xiamenensis 10-D-4</name>
    <dbReference type="NCBI Taxonomy" id="740709"/>
    <lineage>
        <taxon>Bacteria</taxon>
        <taxon>Pseudomonadati</taxon>
        <taxon>Pseudomonadota</taxon>
        <taxon>Gammaproteobacteria</taxon>
        <taxon>Alteromonadales</taxon>
        <taxon>Idiomarinaceae</taxon>
        <taxon>Idiomarina</taxon>
    </lineage>
</organism>
<feature type="domain" description="Rax2-like C-terminal" evidence="4">
    <location>
        <begin position="218"/>
        <end position="365"/>
    </location>
</feature>
<dbReference type="Pfam" id="PF09479">
    <property type="entry name" value="Flg_new"/>
    <property type="match status" value="7"/>
</dbReference>
<sequence>MINVKSWLYKFVLLSSLPLASALATNDVAVDNSDYAPRVLTNGAVSLASPMQRLQAQIDAQGATLTVAHEQGADEQVSVRPISLGRIQQQLLSAGHVVTDAQRVLLKRQQLTEIFSSSMHGVRQDFLISQRPQGDGALSLTLAFQGANVAGAGQGVNVTTANGRELSYHKLQVIDADGQRLAATMRATAHNRLTIEVDDRAARYPVLIDPTFSDANWQAFAPDAGGSPNNQVRAMVEYQGDLYVGGTFAQVAGEQVYYIARWNGYRWQKLGDGVNNAVYAMTVFNDKLIVGGSFTTASGESVLRIASWDGNNWQALGDGLNSSVVDLTVYNGELIAGGIFTAAGGISVNRIARWDGSNWHAMGGPDQGTVNSVSEYNGDLIVVGSFYMVNGENHNYITRWDGSSWSSLGEGLNTTVNDAVEFQGKLYVTGQFTGSGGHALPYIAAWDGSAWSAVGGGLSDAGYSLYADNDKLYVGGQFETADGISSLGIAAWDGSSWQAVGDGLGLYAGTVIRIYRIAKFDNEILLGGLLDKNGVVNLVRLNNDSEWQGFQSTFLDGSTQVVAEYDGDTIVGGDFTEISGIAANRIARWDGSQWHAMGDGFNGTVTTIASYQGELYAAGAFDHSGSSAVAHVARWDSDGQTWQPLTIGVNNTVYRVKVINDELWILGDFSSAGGESATGMARWDGSQWLSVDFPYQVHYGPTDVVEYQGEVVVSGRFYNPEGFLLFKVAAFDGEQWYPLELDAVTGMVLSMAVHDDVLYVTGNIYRMNESVSASGVAAWDGSQWSNVGDSDVGSGKTLQSFKQELFLGSDSGLYVLKNGAFQQPDTSVNQLINGLDAANDSLYLTGSFSSAGGKPAQNLARLIPTVSVSLDEQQGAGAVATKYFPGSTIKLPQPTREHYNFTGWNTASDGSGTNYTTNLPLISSAVSLYAQWQLKSYTISFDSAGGSSVADMEVAYGASVTAPTAPTRTGYTFTGWSPELPSTMPGEDLSVTAQWQKNSYTVTFNLGAGTPLTEIVEFGEAIPLPTVPARTGYTFTGWSPALPSTMPANDVTVTAQWQVNSYTLSFDSNGGSAVAAQNVNYGAAVTAPAAPTRTGYSFTGWSPALPSTMPANDVAVTAQWQVNSYTLSFDSNGGSAVAAQSIDYGATVTAPVAPTRLGYTFVGWSPVLPSTMPANDVTAIAQWQANSYIIAFDSDGGSAIESQTYSYGATVNAPTAPTREGYTFKGWTPQLPPTMPAENLTVKAQWQVNQYTITFDTDGGSAIEPLTADFGAQVAKPQTPTKEDHTFVSWQPAIPETMPANDVTVVAQWQESAKVTVTARVEGNGQVTPASQTVKRGERASFTLTLADVEDYVVLAGSCSASRSDMTITTARVTEDCELIIHVYDSTDAEKDQDGPVGGSQAVGFRLNGGAGDKALQWVDRLRGGVETRLKGAEAEALISLQEDGSFIFLAELTGRYSLRFRDEVSGEITELSFDVMPYLAFSASRQLAQQEQTVDVGVWLSDEPIEYPVSATLNRDALGQSPLALSFDEPQSLQQVLSMQASASATEVQLTLADIEQALAGSPATTTLRLTEQALPLTVQLSSHQASEQQTRIVSRDSGVVTLTAALKSGADAEFSWQSDIDLSVAGSSASFDPQSVDNGSYLISVEATAAERSGQAEITLTVVDSCPDNDCAGLVKGLPTAADQNAERLNRLAICPAAVGSARSSACGENEDGFIEVPSLYTLTLGVLSAEQSWQSQQFGTVLNDASLGEDEGFNQLGAMVNFNVVDITAPGDIVPVAIPLVSGVSIPQGAVWRKWIDGQWQTFVEDDSNRIDSAEKMSNGRCPVVSADSWTPGLSAGHGCVRLFIEDGGPNDDDGQVNGSIRDPGVLAVEAEVEPEPPVEPEPTRPAETRSGGNIGGGLLLLLGALLGLRTRAIRQALKRSALMALAVLGVTHQAAAQEWYLGAEALQIHSDVKAEQVEADLAALGYADSGLNIDDKSRQGLRLYGGWQVNPVLAFELAWVDTNEITTSFARLPEDVDTDSLKDVWPVSGKGPELSLLLTPFTDSEQWRPGVRLGVWRMRSDSDFRQGRTVQMLENDDTVMVLETFTRYQVNSHWAVKLGVSHYRLHAAPMNTVTVGLNYRF</sequence>
<dbReference type="PATRIC" id="fig|740709.3.peg.195"/>
<keyword evidence="3" id="KW-0732">Signal</keyword>
<accession>K2KIA6</accession>
<dbReference type="GO" id="GO:1902929">
    <property type="term" value="C:plasma membrane of growing cell tip"/>
    <property type="evidence" value="ECO:0007669"/>
    <property type="project" value="TreeGrafter"/>
</dbReference>
<dbReference type="Proteomes" id="UP000014115">
    <property type="component" value="Unassembled WGS sequence"/>
</dbReference>
<evidence type="ECO:0000313" key="6">
    <source>
        <dbReference type="Proteomes" id="UP000014115"/>
    </source>
</evidence>
<dbReference type="Gene3D" id="2.40.160.20">
    <property type="match status" value="1"/>
</dbReference>
<feature type="region of interest" description="Disordered" evidence="2">
    <location>
        <begin position="1874"/>
        <end position="1895"/>
    </location>
</feature>
<dbReference type="SUPFAM" id="SSF50965">
    <property type="entry name" value="Galactose oxidase, central domain"/>
    <property type="match status" value="2"/>
</dbReference>
<keyword evidence="6" id="KW-1185">Reference proteome</keyword>
<dbReference type="InterPro" id="IPR011043">
    <property type="entry name" value="Gal_Oxase/kelch_b-propeller"/>
</dbReference>
<evidence type="ECO:0000313" key="5">
    <source>
        <dbReference type="EMBL" id="EKE87623.1"/>
    </source>
</evidence>
<evidence type="ECO:0000256" key="1">
    <source>
        <dbReference type="ARBA" id="ARBA00004196"/>
    </source>
</evidence>
<reference evidence="5 6" key="1">
    <citation type="journal article" date="2012" name="J. Bacteriol.">
        <title>Genome Sequence of Idiomarina xiamenensis Type Strain 10-D-4.</title>
        <authorList>
            <person name="Lai Q."/>
            <person name="Wang L."/>
            <person name="Wang W."/>
            <person name="Shao Z."/>
        </authorList>
    </citation>
    <scope>NUCLEOTIDE SEQUENCE [LARGE SCALE GENOMIC DNA]</scope>
    <source>
        <strain evidence="5 6">10-D-4</strain>
    </source>
</reference>
<dbReference type="PANTHER" id="PTHR31778">
    <property type="entry name" value="BUD SITE SELECTION PROTEIN RAX2"/>
    <property type="match status" value="1"/>
</dbReference>
<dbReference type="RefSeq" id="WP_008487139.1">
    <property type="nucleotide sequence ID" value="NZ_AMRG01000001.1"/>
</dbReference>
<comment type="subcellular location">
    <subcellularLocation>
        <location evidence="1">Cell envelope</location>
    </subcellularLocation>
</comment>
<dbReference type="SUPFAM" id="SSF56925">
    <property type="entry name" value="OMPA-like"/>
    <property type="match status" value="1"/>
</dbReference>
<comment type="caution">
    <text evidence="5">The sequence shown here is derived from an EMBL/GenBank/DDBJ whole genome shotgun (WGS) entry which is preliminary data.</text>
</comment>
<dbReference type="Pfam" id="PF12768">
    <property type="entry name" value="Rax2"/>
    <property type="match status" value="1"/>
</dbReference>
<evidence type="ECO:0000256" key="2">
    <source>
        <dbReference type="SAM" id="MobiDB-lite"/>
    </source>
</evidence>
<evidence type="ECO:0000256" key="3">
    <source>
        <dbReference type="SAM" id="SignalP"/>
    </source>
</evidence>
<protein>
    <submittedName>
        <fullName evidence="5">Internalin-like protein</fullName>
    </submittedName>
</protein>
<dbReference type="EMBL" id="AMRG01000001">
    <property type="protein sequence ID" value="EKE87623.1"/>
    <property type="molecule type" value="Genomic_DNA"/>
</dbReference>
<dbReference type="eggNOG" id="COG1520">
    <property type="taxonomic scope" value="Bacteria"/>
</dbReference>
<feature type="chain" id="PRO_5003860001" evidence="3">
    <location>
        <begin position="25"/>
        <end position="2125"/>
    </location>
</feature>
<dbReference type="PANTHER" id="PTHR31778:SF2">
    <property type="entry name" value="BUD SITE SELECTION PROTEIN RAX2"/>
    <property type="match status" value="1"/>
</dbReference>
<dbReference type="InterPro" id="IPR042229">
    <property type="entry name" value="Listeria/Bacterioides_rpt_sf"/>
</dbReference>
<dbReference type="GO" id="GO:0030313">
    <property type="term" value="C:cell envelope"/>
    <property type="evidence" value="ECO:0007669"/>
    <property type="project" value="UniProtKB-SubCell"/>
</dbReference>
<feature type="signal peptide" evidence="3">
    <location>
        <begin position="1"/>
        <end position="24"/>
    </location>
</feature>
<dbReference type="Gene3D" id="2.60.40.4270">
    <property type="entry name" value="Listeria-Bacteroides repeat domain"/>
    <property type="match status" value="7"/>
</dbReference>
<dbReference type="InterPro" id="IPR024982">
    <property type="entry name" value="Rax2-like_C"/>
</dbReference>
<dbReference type="InterPro" id="IPR013378">
    <property type="entry name" value="InlB-like_B-rpt"/>
</dbReference>